<feature type="transmembrane region" description="Helical" evidence="6">
    <location>
        <begin position="117"/>
        <end position="135"/>
    </location>
</feature>
<name>A0ABS6G7S0_9FIRM</name>
<dbReference type="InterPro" id="IPR051598">
    <property type="entry name" value="TSUP/Inactive_protease-like"/>
</dbReference>
<sequence length="136" mass="14865">MFVTLTILLIHRRNNMEKFIYWLKIALIGFFSGIINGLFGAGGGTVAVLALTLIFGISQHKAQATAISIILPLSLISGFIYYKNGFTTIDITFKVALGGIIGSYIGSNALNKIPANYLRKIFGFFIIVAAIRMVFL</sequence>
<gene>
    <name evidence="7" type="ORF">KQI88_14700</name>
</gene>
<dbReference type="PANTHER" id="PTHR43701:SF2">
    <property type="entry name" value="MEMBRANE TRANSPORTER PROTEIN YJNA-RELATED"/>
    <property type="match status" value="1"/>
</dbReference>
<keyword evidence="4 6" id="KW-1133">Transmembrane helix</keyword>
<keyword evidence="8" id="KW-1185">Reference proteome</keyword>
<comment type="subcellular location">
    <subcellularLocation>
        <location evidence="6">Cell membrane</location>
        <topology evidence="6">Multi-pass membrane protein</topology>
    </subcellularLocation>
    <subcellularLocation>
        <location evidence="1">Membrane</location>
        <topology evidence="1">Multi-pass membrane protein</topology>
    </subcellularLocation>
</comment>
<proteinExistence type="inferred from homology"/>
<evidence type="ECO:0000256" key="6">
    <source>
        <dbReference type="RuleBase" id="RU363041"/>
    </source>
</evidence>
<dbReference type="Proteomes" id="UP000779508">
    <property type="component" value="Unassembled WGS sequence"/>
</dbReference>
<dbReference type="InterPro" id="IPR002781">
    <property type="entry name" value="TM_pro_TauE-like"/>
</dbReference>
<dbReference type="Pfam" id="PF01925">
    <property type="entry name" value="TauE"/>
    <property type="match status" value="1"/>
</dbReference>
<comment type="similarity">
    <text evidence="2 6">Belongs to the 4-toluene sulfonate uptake permease (TSUP) (TC 2.A.102) family.</text>
</comment>
<evidence type="ECO:0000313" key="8">
    <source>
        <dbReference type="Proteomes" id="UP000779508"/>
    </source>
</evidence>
<evidence type="ECO:0000256" key="3">
    <source>
        <dbReference type="ARBA" id="ARBA00022692"/>
    </source>
</evidence>
<protein>
    <recommendedName>
        <fullName evidence="6">Probable membrane transporter protein</fullName>
    </recommendedName>
</protein>
<evidence type="ECO:0000256" key="1">
    <source>
        <dbReference type="ARBA" id="ARBA00004141"/>
    </source>
</evidence>
<keyword evidence="5 6" id="KW-0472">Membrane</keyword>
<dbReference type="RefSeq" id="WP_216419155.1">
    <property type="nucleotide sequence ID" value="NZ_JAHLQK010000006.1"/>
</dbReference>
<evidence type="ECO:0000256" key="5">
    <source>
        <dbReference type="ARBA" id="ARBA00023136"/>
    </source>
</evidence>
<organism evidence="7 8">
    <name type="scientific">Alkaliphilus flagellatus</name>
    <dbReference type="NCBI Taxonomy" id="2841507"/>
    <lineage>
        <taxon>Bacteria</taxon>
        <taxon>Bacillati</taxon>
        <taxon>Bacillota</taxon>
        <taxon>Clostridia</taxon>
        <taxon>Peptostreptococcales</taxon>
        <taxon>Natronincolaceae</taxon>
        <taxon>Alkaliphilus</taxon>
    </lineage>
</organism>
<comment type="caution">
    <text evidence="7">The sequence shown here is derived from an EMBL/GenBank/DDBJ whole genome shotgun (WGS) entry which is preliminary data.</text>
</comment>
<accession>A0ABS6G7S0</accession>
<evidence type="ECO:0000313" key="7">
    <source>
        <dbReference type="EMBL" id="MBU5677668.1"/>
    </source>
</evidence>
<reference evidence="7 8" key="1">
    <citation type="submission" date="2021-06" db="EMBL/GenBank/DDBJ databases">
        <authorList>
            <person name="Sun Q."/>
            <person name="Li D."/>
        </authorList>
    </citation>
    <scope>NUCLEOTIDE SEQUENCE [LARGE SCALE GENOMIC DNA]</scope>
    <source>
        <strain evidence="7 8">MSJ-5</strain>
    </source>
</reference>
<feature type="transmembrane region" description="Helical" evidence="6">
    <location>
        <begin position="41"/>
        <end position="57"/>
    </location>
</feature>
<evidence type="ECO:0000256" key="2">
    <source>
        <dbReference type="ARBA" id="ARBA00009142"/>
    </source>
</evidence>
<dbReference type="PANTHER" id="PTHR43701">
    <property type="entry name" value="MEMBRANE TRANSPORTER PROTEIN MJ0441-RELATED"/>
    <property type="match status" value="1"/>
</dbReference>
<feature type="transmembrane region" description="Helical" evidence="6">
    <location>
        <begin position="64"/>
        <end position="82"/>
    </location>
</feature>
<keyword evidence="3 6" id="KW-0812">Transmembrane</keyword>
<evidence type="ECO:0000256" key="4">
    <source>
        <dbReference type="ARBA" id="ARBA00022989"/>
    </source>
</evidence>
<dbReference type="EMBL" id="JAHLQK010000006">
    <property type="protein sequence ID" value="MBU5677668.1"/>
    <property type="molecule type" value="Genomic_DNA"/>
</dbReference>
<keyword evidence="6" id="KW-1003">Cell membrane</keyword>